<keyword evidence="3" id="KW-0964">Secreted</keyword>
<keyword evidence="5" id="KW-0732">Signal</keyword>
<dbReference type="InterPro" id="IPR046450">
    <property type="entry name" value="PA_dom_sf"/>
</dbReference>
<feature type="active site" description="Charge relay system" evidence="8">
    <location>
        <position position="327"/>
    </location>
</feature>
<dbReference type="Gene3D" id="3.40.50.200">
    <property type="entry name" value="Peptidase S8/S53 domain"/>
    <property type="match status" value="1"/>
</dbReference>
<evidence type="ECO:0000256" key="2">
    <source>
        <dbReference type="ARBA" id="ARBA00022512"/>
    </source>
</evidence>
<feature type="domain" description="PA" evidence="11">
    <location>
        <begin position="160"/>
        <end position="248"/>
    </location>
</feature>
<keyword evidence="6 8" id="KW-0378">Hydrolase</keyword>
<dbReference type="PANTHER" id="PTHR43806:SF11">
    <property type="entry name" value="CEREVISIN-RELATED"/>
    <property type="match status" value="1"/>
</dbReference>
<dbReference type="InterPro" id="IPR015500">
    <property type="entry name" value="Peptidase_S8_subtilisin-rel"/>
</dbReference>
<evidence type="ECO:0000256" key="8">
    <source>
        <dbReference type="PROSITE-ProRule" id="PRU01240"/>
    </source>
</evidence>
<comment type="caution">
    <text evidence="13">The sequence shown here is derived from an EMBL/GenBank/DDBJ whole genome shotgun (WGS) entry which is preliminary data.</text>
</comment>
<dbReference type="PRINTS" id="PR00723">
    <property type="entry name" value="SUBTILISIN"/>
</dbReference>
<dbReference type="InterPro" id="IPR026444">
    <property type="entry name" value="Secre_tail"/>
</dbReference>
<gene>
    <name evidence="13" type="ORF">FHS68_003384</name>
</gene>
<organism evidence="13 14">
    <name type="scientific">Dyadobacter arcticus</name>
    <dbReference type="NCBI Taxonomy" id="1078754"/>
    <lineage>
        <taxon>Bacteria</taxon>
        <taxon>Pseudomonadati</taxon>
        <taxon>Bacteroidota</taxon>
        <taxon>Cytophagia</taxon>
        <taxon>Cytophagales</taxon>
        <taxon>Spirosomataceae</taxon>
        <taxon>Dyadobacter</taxon>
    </lineage>
</organism>
<dbReference type="SUPFAM" id="SSF51126">
    <property type="entry name" value="Pectin lyase-like"/>
    <property type="match status" value="1"/>
</dbReference>
<keyword evidence="4 8" id="KW-0645">Protease</keyword>
<evidence type="ECO:0000256" key="1">
    <source>
        <dbReference type="ARBA" id="ARBA00011073"/>
    </source>
</evidence>
<keyword evidence="7 8" id="KW-0720">Serine protease</keyword>
<dbReference type="PROSITE" id="PS51892">
    <property type="entry name" value="SUBTILASE"/>
    <property type="match status" value="1"/>
</dbReference>
<keyword evidence="14" id="KW-1185">Reference proteome</keyword>
<evidence type="ECO:0000313" key="13">
    <source>
        <dbReference type="EMBL" id="NIJ54202.1"/>
    </source>
</evidence>
<comment type="similarity">
    <text evidence="1 8 9">Belongs to the peptidase S8 family.</text>
</comment>
<name>A0ABX0UMP5_9BACT</name>
<evidence type="ECO:0000256" key="5">
    <source>
        <dbReference type="ARBA" id="ARBA00022729"/>
    </source>
</evidence>
<dbReference type="PROSITE" id="PS00136">
    <property type="entry name" value="SUBTILASE_ASP"/>
    <property type="match status" value="1"/>
</dbReference>
<evidence type="ECO:0000259" key="12">
    <source>
        <dbReference type="Pfam" id="PF05922"/>
    </source>
</evidence>
<dbReference type="InterPro" id="IPR037045">
    <property type="entry name" value="S8pro/Inhibitor_I9_sf"/>
</dbReference>
<dbReference type="InterPro" id="IPR021655">
    <property type="entry name" value="Put_metal-bd"/>
</dbReference>
<dbReference type="PANTHER" id="PTHR43806">
    <property type="entry name" value="PEPTIDASE S8"/>
    <property type="match status" value="1"/>
</dbReference>
<dbReference type="Gene3D" id="3.30.70.80">
    <property type="entry name" value="Peptidase S8 propeptide/proteinase inhibitor I9"/>
    <property type="match status" value="1"/>
</dbReference>
<feature type="domain" description="Peptidase S8/S53" evidence="10">
    <location>
        <begin position="292"/>
        <end position="495"/>
    </location>
</feature>
<dbReference type="NCBIfam" id="TIGR04183">
    <property type="entry name" value="Por_Secre_tail"/>
    <property type="match status" value="1"/>
</dbReference>
<dbReference type="RefSeq" id="WP_167272041.1">
    <property type="nucleotide sequence ID" value="NZ_JAASQJ010000003.1"/>
</dbReference>
<dbReference type="Pfam" id="PF05922">
    <property type="entry name" value="Inhibitor_I9"/>
    <property type="match status" value="1"/>
</dbReference>
<proteinExistence type="inferred from homology"/>
<dbReference type="Gene3D" id="3.50.30.30">
    <property type="match status" value="1"/>
</dbReference>
<dbReference type="Pfam" id="PF02225">
    <property type="entry name" value="PA"/>
    <property type="match status" value="1"/>
</dbReference>
<dbReference type="Pfam" id="PF11617">
    <property type="entry name" value="Cu-binding_MopE"/>
    <property type="match status" value="1"/>
</dbReference>
<dbReference type="Proteomes" id="UP001179181">
    <property type="component" value="Unassembled WGS sequence"/>
</dbReference>
<feature type="active site" description="Charge relay system" evidence="8">
    <location>
        <position position="296"/>
    </location>
</feature>
<evidence type="ECO:0000259" key="10">
    <source>
        <dbReference type="Pfam" id="PF00082"/>
    </source>
</evidence>
<dbReference type="PROSITE" id="PS00138">
    <property type="entry name" value="SUBTILASE_SER"/>
    <property type="match status" value="1"/>
</dbReference>
<feature type="active site" description="Charge relay system" evidence="8">
    <location>
        <position position="484"/>
    </location>
</feature>
<dbReference type="SUPFAM" id="SSF52025">
    <property type="entry name" value="PA domain"/>
    <property type="match status" value="1"/>
</dbReference>
<evidence type="ECO:0000313" key="14">
    <source>
        <dbReference type="Proteomes" id="UP001179181"/>
    </source>
</evidence>
<protein>
    <recommendedName>
        <fullName evidence="15">Por secretion system C-terminal sorting domain-containing protein</fullName>
    </recommendedName>
</protein>
<evidence type="ECO:0000256" key="7">
    <source>
        <dbReference type="ARBA" id="ARBA00022825"/>
    </source>
</evidence>
<dbReference type="InterPro" id="IPR010259">
    <property type="entry name" value="S8pro/Inhibitor_I9"/>
</dbReference>
<dbReference type="Pfam" id="PF00082">
    <property type="entry name" value="Peptidase_S8"/>
    <property type="match status" value="1"/>
</dbReference>
<dbReference type="InterPro" id="IPR050131">
    <property type="entry name" value="Peptidase_S8_subtilisin-like"/>
</dbReference>
<reference evidence="13 14" key="1">
    <citation type="submission" date="2020-03" db="EMBL/GenBank/DDBJ databases">
        <title>Genomic Encyclopedia of Type Strains, Phase IV (KMG-IV): sequencing the most valuable type-strain genomes for metagenomic binning, comparative biology and taxonomic classification.</title>
        <authorList>
            <person name="Goeker M."/>
        </authorList>
    </citation>
    <scope>NUCLEOTIDE SEQUENCE [LARGE SCALE GENOMIC DNA]</scope>
    <source>
        <strain evidence="13 14">DSM 102865</strain>
    </source>
</reference>
<evidence type="ECO:0000256" key="3">
    <source>
        <dbReference type="ARBA" id="ARBA00022525"/>
    </source>
</evidence>
<dbReference type="InterPro" id="IPR059226">
    <property type="entry name" value="Choice_anch_Q_dom"/>
</dbReference>
<dbReference type="InterPro" id="IPR003137">
    <property type="entry name" value="PA_domain"/>
</dbReference>
<evidence type="ECO:0008006" key="15">
    <source>
        <dbReference type="Google" id="ProtNLM"/>
    </source>
</evidence>
<dbReference type="InterPro" id="IPR022398">
    <property type="entry name" value="Peptidase_S8_His-AS"/>
</dbReference>
<accession>A0ABX0UMP5</accession>
<dbReference type="EMBL" id="JAASQJ010000003">
    <property type="protein sequence ID" value="NIJ54202.1"/>
    <property type="molecule type" value="Genomic_DNA"/>
</dbReference>
<evidence type="ECO:0000256" key="4">
    <source>
        <dbReference type="ARBA" id="ARBA00022670"/>
    </source>
</evidence>
<evidence type="ECO:0000256" key="6">
    <source>
        <dbReference type="ARBA" id="ARBA00022801"/>
    </source>
</evidence>
<keyword evidence="2" id="KW-0134">Cell wall</keyword>
<sequence length="1209" mass="125488">MSNLKGISQGFRKSAQNIDMPDKSNTGQYIVVYKRNAVAGKRLNAAESVQTRQRLMREEVAATLVKNKLLGKQILHIYETALNGFAINGLTGAELERLRKDDQVEYILPDSPVFLSTGGAPVTMPLAGNCSGPAIIVNGVPNNAVGLAAFGPTANATGEATLVNDGSGAATQGLGCAPIQSITGKIAVIDRGTCQYSVKAYNAQVAGAVGVIILNNVPGTAPGMGAGPNAELVTIPVMSMSLESGNALKAAMAGGAVTVTLDRAATIDPNSQCTPWGISRVGGGASGVGKRVWIIDSGVDITHPDLNVNTSLSTFFIGSSAADANGHGTHVAGTIAAKDNGIGVIGVAAGAEVIAVRVFSDQNTTSSSLVIAGINYVAARALNTDVVNMSLGGVPNQATDEATLALSLKCRVVVAAGNDNLFANYRSPARVNAPNIFTVSAMDMTDKMASFSNFGNAPVDYSAPGVNVASTWLNGGYAYASGTSMAAPHVAGILLLGSICASARVTGDPDGKPDLIATVFSAARNVDTDNDGVTACNGDLDDNDASIFPGANEICDNKDNDLDGQVDEGNSCCPIGNSGILYVKSGPPGVGDGLSWATAFSSLQSALNAAKSCTQITQIWIAKGTYTPSVDAFGQANPIDPRTKSFVMGNNLAVYGGFKGDELALSDRNLYVGDNETILSGEIQSDNNLENNVYHVVNNLTAVGRELNGTAILDGLTIGLGSATYVAGNTTSYPDSYGAGILNYRSNAAIRNCSFEVNQAYFGGGLDNNSSSPSVTNCSFVYNYGLRGGGMSNSFSSPGLINCAFQINESGNGGGMYNESSGPTILNSSFSGNDASGSGGGLFNTSNASPAVTNSILWGNSSEVANQSSSNPVISYSIVQGGWSGAGSNNLNVNPKFISQPVALSGTPGDLRLIACSPAKNNGNPGTTSATVGNFDLAGNTRIFNGRVDMGAYENSETPNFSISIAADPGLTVTTGGSTTLTASAADTYVWSTTATTAAITVSPVTNTNYSVTGTFGICSAVATATVNVSSLPVNLVSFSAKKEPNGSVKLTWVTADEIDNAFFELERSTDLRQIESLAKVSSDQTASQKHSYQYRDELPHQGTSYYRLRQVDFNGKTTTYSWAAIVIDQTYVVFPNPAVQSRFQLRLDEPEKAILKFSDVSGRIYPLETVSRGKAIMELKLPKTLSAGVYILQVDERGQSRQYRLVVE</sequence>
<dbReference type="InterPro" id="IPR011050">
    <property type="entry name" value="Pectin_lyase_fold/virulence"/>
</dbReference>
<dbReference type="CDD" id="cd04818">
    <property type="entry name" value="PA_subtilisin_1"/>
    <property type="match status" value="1"/>
</dbReference>
<dbReference type="NCBIfam" id="NF041518">
    <property type="entry name" value="choice_anch_Q"/>
    <property type="match status" value="1"/>
</dbReference>
<evidence type="ECO:0000259" key="11">
    <source>
        <dbReference type="Pfam" id="PF02225"/>
    </source>
</evidence>
<feature type="domain" description="Inhibitor I9" evidence="12">
    <location>
        <begin position="28"/>
        <end position="115"/>
    </location>
</feature>
<dbReference type="SUPFAM" id="SSF52743">
    <property type="entry name" value="Subtilisin-like"/>
    <property type="match status" value="1"/>
</dbReference>
<dbReference type="InterPro" id="IPR000209">
    <property type="entry name" value="Peptidase_S8/S53_dom"/>
</dbReference>
<evidence type="ECO:0000256" key="9">
    <source>
        <dbReference type="RuleBase" id="RU003355"/>
    </source>
</evidence>
<dbReference type="PROSITE" id="PS00137">
    <property type="entry name" value="SUBTILASE_HIS"/>
    <property type="match status" value="1"/>
</dbReference>
<dbReference type="InterPro" id="IPR023827">
    <property type="entry name" value="Peptidase_S8_Asp-AS"/>
</dbReference>
<dbReference type="InterPro" id="IPR023828">
    <property type="entry name" value="Peptidase_S8_Ser-AS"/>
</dbReference>
<dbReference type="InterPro" id="IPR036852">
    <property type="entry name" value="Peptidase_S8/S53_dom_sf"/>
</dbReference>